<comment type="caution">
    <text evidence="2">The sequence shown here is derived from an EMBL/GenBank/DDBJ whole genome shotgun (WGS) entry which is preliminary data.</text>
</comment>
<proteinExistence type="predicted"/>
<name>A0AAD5M3W7_PARTN</name>
<accession>A0AAD5M3W7</accession>
<dbReference type="Proteomes" id="UP001196413">
    <property type="component" value="Unassembled WGS sequence"/>
</dbReference>
<reference evidence="2" key="1">
    <citation type="submission" date="2021-06" db="EMBL/GenBank/DDBJ databases">
        <title>Parelaphostrongylus tenuis whole genome reference sequence.</title>
        <authorList>
            <person name="Garwood T.J."/>
            <person name="Larsen P.A."/>
            <person name="Fountain-Jones N.M."/>
            <person name="Garbe J.R."/>
            <person name="Macchietto M.G."/>
            <person name="Kania S.A."/>
            <person name="Gerhold R.W."/>
            <person name="Richards J.E."/>
            <person name="Wolf T.M."/>
        </authorList>
    </citation>
    <scope>NUCLEOTIDE SEQUENCE</scope>
    <source>
        <strain evidence="2">MNPRO001-30</strain>
        <tissue evidence="2">Meninges</tissue>
    </source>
</reference>
<keyword evidence="3" id="KW-1185">Reference proteome</keyword>
<organism evidence="2 3">
    <name type="scientific">Parelaphostrongylus tenuis</name>
    <name type="common">Meningeal worm</name>
    <dbReference type="NCBI Taxonomy" id="148309"/>
    <lineage>
        <taxon>Eukaryota</taxon>
        <taxon>Metazoa</taxon>
        <taxon>Ecdysozoa</taxon>
        <taxon>Nematoda</taxon>
        <taxon>Chromadorea</taxon>
        <taxon>Rhabditida</taxon>
        <taxon>Rhabditina</taxon>
        <taxon>Rhabditomorpha</taxon>
        <taxon>Strongyloidea</taxon>
        <taxon>Metastrongylidae</taxon>
        <taxon>Parelaphostrongylus</taxon>
    </lineage>
</organism>
<evidence type="ECO:0000313" key="3">
    <source>
        <dbReference type="Proteomes" id="UP001196413"/>
    </source>
</evidence>
<dbReference type="EMBL" id="JAHQIW010000662">
    <property type="protein sequence ID" value="KAJ1349428.1"/>
    <property type="molecule type" value="Genomic_DNA"/>
</dbReference>
<feature type="region of interest" description="Disordered" evidence="1">
    <location>
        <begin position="121"/>
        <end position="141"/>
    </location>
</feature>
<evidence type="ECO:0000313" key="2">
    <source>
        <dbReference type="EMBL" id="KAJ1349428.1"/>
    </source>
</evidence>
<gene>
    <name evidence="2" type="ORF">KIN20_004998</name>
</gene>
<sequence>MIKIKEKVDDRAPPLVKVKVLRPAIKTTTRKFTPLGRMVSHMAKAKAKAVPLKQPATSLIASDLMSSINSQAASPMPVEVYCPPTAAYVPYVSNSPQSGSASSHSMSNSGYAYVEKSRAGDNRQLPHQPSSSAGVGGEPREAIVVRTTTTTRRTVVLSPLSTRPYTIV</sequence>
<protein>
    <submittedName>
        <fullName evidence="2">Uncharacterized protein</fullName>
    </submittedName>
</protein>
<dbReference type="AlphaFoldDB" id="A0AAD5M3W7"/>
<evidence type="ECO:0000256" key="1">
    <source>
        <dbReference type="SAM" id="MobiDB-lite"/>
    </source>
</evidence>